<reference evidence="1 2" key="1">
    <citation type="journal article" date="2014" name="Arch. Virol.">
        <title>Complete genome sequence of a novel phage, vB_MoxS-ISF9, infecting methylotrophic Microbacterium: first report of a virulent Microbacterium phage.</title>
        <authorList>
            <person name="Zamani I."/>
            <person name="Bouzari M."/>
            <person name="Emtiazi G."/>
            <person name="Ghasemi S.M."/>
            <person name="Chang H.I."/>
        </authorList>
    </citation>
    <scope>NUCLEOTIDE SEQUENCE [LARGE SCALE GENOMIC DNA]</scope>
</reference>
<organism evidence="1 2">
    <name type="scientific">Microbacterium phage vB_MoxS-ISF9</name>
    <dbReference type="NCBI Taxonomy" id="1458670"/>
    <lineage>
        <taxon>Viruses</taxon>
        <taxon>Duplodnaviria</taxon>
        <taxon>Heunggongvirae</taxon>
        <taxon>Uroviricota</taxon>
        <taxon>Caudoviricetes</taxon>
        <taxon>Farahnazvirus</taxon>
        <taxon>Farahnazvirus ISF9</taxon>
    </lineage>
</organism>
<sequence length="60" mass="6627">MSHNAHEVVRKVDRCKNCGKRVFKVVAGKYALEVWTHYGYAIRECDGLTAKYASPIGGAA</sequence>
<gene>
    <name evidence="1" type="ORF">ISF9_072</name>
</gene>
<dbReference type="Proteomes" id="UP000019700">
    <property type="component" value="Genome"/>
</dbReference>
<accession>W8P0B4</accession>
<evidence type="ECO:0000313" key="2">
    <source>
        <dbReference type="Proteomes" id="UP000019700"/>
    </source>
</evidence>
<dbReference type="GeneID" id="18938383"/>
<dbReference type="RefSeq" id="YP_009021517.1">
    <property type="nucleotide sequence ID" value="NC_023859.1"/>
</dbReference>
<dbReference type="EMBL" id="KJ173786">
    <property type="protein sequence ID" value="AHL18542.1"/>
    <property type="molecule type" value="Genomic_DNA"/>
</dbReference>
<dbReference type="KEGG" id="vg:18938383"/>
<name>W8P0B4_9CAUD</name>
<evidence type="ECO:0000313" key="1">
    <source>
        <dbReference type="EMBL" id="AHL18542.1"/>
    </source>
</evidence>
<proteinExistence type="predicted"/>
<protein>
    <submittedName>
        <fullName evidence="1">Uncharacterized protein</fullName>
    </submittedName>
</protein>
<keyword evidence="2" id="KW-1185">Reference proteome</keyword>